<accession>A0A6A6EIL5</accession>
<feature type="compositionally biased region" description="Polar residues" evidence="8">
    <location>
        <begin position="256"/>
        <end position="278"/>
    </location>
</feature>
<dbReference type="GO" id="GO:0005102">
    <property type="term" value="F:signaling receptor binding"/>
    <property type="evidence" value="ECO:0007669"/>
    <property type="project" value="TreeGrafter"/>
</dbReference>
<evidence type="ECO:0000313" key="11">
    <source>
        <dbReference type="Proteomes" id="UP000800200"/>
    </source>
</evidence>
<evidence type="ECO:0000256" key="6">
    <source>
        <dbReference type="ARBA" id="ARBA00046271"/>
    </source>
</evidence>
<dbReference type="GO" id="GO:0016560">
    <property type="term" value="P:protein import into peroxisome matrix, docking"/>
    <property type="evidence" value="ECO:0007669"/>
    <property type="project" value="UniProtKB-UniRule"/>
</dbReference>
<proteinExistence type="inferred from homology"/>
<comment type="subcellular location">
    <subcellularLocation>
        <location evidence="6 7">Peroxisome membrane</location>
    </subcellularLocation>
</comment>
<evidence type="ECO:0000256" key="8">
    <source>
        <dbReference type="SAM" id="MobiDB-lite"/>
    </source>
</evidence>
<evidence type="ECO:0000256" key="1">
    <source>
        <dbReference type="ARBA" id="ARBA00005443"/>
    </source>
</evidence>
<keyword evidence="2" id="KW-0811">Translocation</keyword>
<dbReference type="EMBL" id="ML994618">
    <property type="protein sequence ID" value="KAF2190732.1"/>
    <property type="molecule type" value="Genomic_DNA"/>
</dbReference>
<keyword evidence="7" id="KW-0472">Membrane</keyword>
<dbReference type="Proteomes" id="UP000800200">
    <property type="component" value="Unassembled WGS sequence"/>
</dbReference>
<feature type="region of interest" description="Disordered" evidence="8">
    <location>
        <begin position="1"/>
        <end position="83"/>
    </location>
</feature>
<protein>
    <recommendedName>
        <fullName evidence="4 7">Peroxisomal membrane protein PEX14</fullName>
    </recommendedName>
    <alternativeName>
        <fullName evidence="5 7">Peroxin-14</fullName>
    </alternativeName>
</protein>
<feature type="compositionally biased region" description="Basic and acidic residues" evidence="8">
    <location>
        <begin position="28"/>
        <end position="37"/>
    </location>
</feature>
<evidence type="ECO:0000256" key="5">
    <source>
        <dbReference type="ARBA" id="ARBA00029691"/>
    </source>
</evidence>
<dbReference type="Gene3D" id="1.10.10.10">
    <property type="entry name" value="Winged helix-like DNA-binding domain superfamily/Winged helix DNA-binding domain"/>
    <property type="match status" value="1"/>
</dbReference>
<organism evidence="10 11">
    <name type="scientific">Zopfia rhizophila CBS 207.26</name>
    <dbReference type="NCBI Taxonomy" id="1314779"/>
    <lineage>
        <taxon>Eukaryota</taxon>
        <taxon>Fungi</taxon>
        <taxon>Dikarya</taxon>
        <taxon>Ascomycota</taxon>
        <taxon>Pezizomycotina</taxon>
        <taxon>Dothideomycetes</taxon>
        <taxon>Dothideomycetes incertae sedis</taxon>
        <taxon>Zopfiaceae</taxon>
        <taxon>Zopfia</taxon>
    </lineage>
</organism>
<gene>
    <name evidence="10" type="ORF">K469DRAFT_721631</name>
</gene>
<feature type="compositionally biased region" description="Polar residues" evidence="8">
    <location>
        <begin position="54"/>
        <end position="65"/>
    </location>
</feature>
<evidence type="ECO:0000259" key="9">
    <source>
        <dbReference type="Pfam" id="PF04695"/>
    </source>
</evidence>
<feature type="region of interest" description="Disordered" evidence="8">
    <location>
        <begin position="109"/>
        <end position="142"/>
    </location>
</feature>
<feature type="compositionally biased region" description="Basic and acidic residues" evidence="8">
    <location>
        <begin position="109"/>
        <end position="122"/>
    </location>
</feature>
<comment type="function">
    <text evidence="7">Component of the PEX13-PEX14 docking complex, a translocon channel that specifically mediates the import of peroxisomal cargo proteins bound to PEX5 receptor. The PEX13-PEX14 docking complex forms a large import pore which can be opened to a diameter of about 9 nm. Mechanistically, PEX5 receptor along with cargo proteins associates with the PEX14 subunit of the PEX13-PEX14 docking complex in the cytosol, leading to the insertion of the receptor into the organelle membrane with the concomitant translocation of the cargo into the peroxisome matrix.</text>
</comment>
<feature type="region of interest" description="Disordered" evidence="8">
    <location>
        <begin position="253"/>
        <end position="279"/>
    </location>
</feature>
<evidence type="ECO:0000256" key="3">
    <source>
        <dbReference type="ARBA" id="ARBA00023140"/>
    </source>
</evidence>
<evidence type="ECO:0000256" key="2">
    <source>
        <dbReference type="ARBA" id="ARBA00023010"/>
    </source>
</evidence>
<sequence length="387" mass="42162">MSDKPGKPSIPSWQRAQTAAPPPPTVEQEYKQEKEPESSAEPGAEESTKDESQPDSQLESTSFLDQVSRFLQDPTIRDAPREKKVAFLQSKGVGMEDIDRLLGPAQEDKAAVDISKEGERVWSKTPSQTPASAPKPQPREIPPIVTYPEFLTQSTKPPPLITTRRLLNTAYITGGLIATMYGLSKYIVAPMTETLAESRHDFASHTQTQLDNLNARLKNIVSIDPANNPKPKAAEIIDDISEADSDPTELFHRDFGTQTTPSLSRRPSVTDTPETPSAITGHENRLKVLTSHLRELGATRSNDTASSESLKTQLSDLNSYLSEMSYQNSYYGGMGGLYGGNYGVPKGKDGKDDQIDVLKADIRAVKGVLLSARNFPAGGPWVGRVGG</sequence>
<keyword evidence="7" id="KW-0813">Transport</keyword>
<dbReference type="GO" id="GO:1990429">
    <property type="term" value="C:peroxisomal importomer complex"/>
    <property type="evidence" value="ECO:0007669"/>
    <property type="project" value="TreeGrafter"/>
</dbReference>
<keyword evidence="3 7" id="KW-0576">Peroxisome</keyword>
<keyword evidence="11" id="KW-1185">Reference proteome</keyword>
<comment type="similarity">
    <text evidence="1 7">Belongs to the peroxin-14 family.</text>
</comment>
<feature type="domain" description="Peroxisome membrane anchor protein Pex14p N-terminal" evidence="9">
    <location>
        <begin position="62"/>
        <end position="103"/>
    </location>
</feature>
<evidence type="ECO:0000256" key="4">
    <source>
        <dbReference type="ARBA" id="ARBA00029502"/>
    </source>
</evidence>
<dbReference type="Pfam" id="PF04695">
    <property type="entry name" value="Pex14_N"/>
    <property type="match status" value="1"/>
</dbReference>
<dbReference type="AlphaFoldDB" id="A0A6A6EIL5"/>
<dbReference type="InterPro" id="IPR006785">
    <property type="entry name" value="Pex14_N"/>
</dbReference>
<reference evidence="10" key="1">
    <citation type="journal article" date="2020" name="Stud. Mycol.">
        <title>101 Dothideomycetes genomes: a test case for predicting lifestyles and emergence of pathogens.</title>
        <authorList>
            <person name="Haridas S."/>
            <person name="Albert R."/>
            <person name="Binder M."/>
            <person name="Bloem J."/>
            <person name="Labutti K."/>
            <person name="Salamov A."/>
            <person name="Andreopoulos B."/>
            <person name="Baker S."/>
            <person name="Barry K."/>
            <person name="Bills G."/>
            <person name="Bluhm B."/>
            <person name="Cannon C."/>
            <person name="Castanera R."/>
            <person name="Culley D."/>
            <person name="Daum C."/>
            <person name="Ezra D."/>
            <person name="Gonzalez J."/>
            <person name="Henrissat B."/>
            <person name="Kuo A."/>
            <person name="Liang C."/>
            <person name="Lipzen A."/>
            <person name="Lutzoni F."/>
            <person name="Magnuson J."/>
            <person name="Mondo S."/>
            <person name="Nolan M."/>
            <person name="Ohm R."/>
            <person name="Pangilinan J."/>
            <person name="Park H.-J."/>
            <person name="Ramirez L."/>
            <person name="Alfaro M."/>
            <person name="Sun H."/>
            <person name="Tritt A."/>
            <person name="Yoshinaga Y."/>
            <person name="Zwiers L.-H."/>
            <person name="Turgeon B."/>
            <person name="Goodwin S."/>
            <person name="Spatafora J."/>
            <person name="Crous P."/>
            <person name="Grigoriev I."/>
        </authorList>
    </citation>
    <scope>NUCLEOTIDE SEQUENCE</scope>
    <source>
        <strain evidence="10">CBS 207.26</strain>
    </source>
</reference>
<keyword evidence="7" id="KW-0653">Protein transport</keyword>
<dbReference type="GO" id="GO:0005778">
    <property type="term" value="C:peroxisomal membrane"/>
    <property type="evidence" value="ECO:0007669"/>
    <property type="project" value="UniProtKB-SubCell"/>
</dbReference>
<dbReference type="InterPro" id="IPR025655">
    <property type="entry name" value="PEX14"/>
</dbReference>
<evidence type="ECO:0000256" key="7">
    <source>
        <dbReference type="RuleBase" id="RU367032"/>
    </source>
</evidence>
<dbReference type="PANTHER" id="PTHR23058:SF5">
    <property type="entry name" value="PEROXISOMAL MEMBRANE PROTEIN PEX14"/>
    <property type="match status" value="1"/>
</dbReference>
<name>A0A6A6EIL5_9PEZI</name>
<dbReference type="InterPro" id="IPR036388">
    <property type="entry name" value="WH-like_DNA-bd_sf"/>
</dbReference>
<dbReference type="OrthoDB" id="441517at2759"/>
<dbReference type="PANTHER" id="PTHR23058">
    <property type="entry name" value="PEROXISOMAL MEMBRANE PROTEIN PEX14"/>
    <property type="match status" value="1"/>
</dbReference>
<evidence type="ECO:0000313" key="10">
    <source>
        <dbReference type="EMBL" id="KAF2190732.1"/>
    </source>
</evidence>